<name>A0A844CK48_9RHOB</name>
<proteinExistence type="predicted"/>
<keyword evidence="3" id="KW-1185">Reference proteome</keyword>
<dbReference type="Proteomes" id="UP000564704">
    <property type="component" value="Unassembled WGS sequence"/>
</dbReference>
<comment type="caution">
    <text evidence="2">The sequence shown here is derived from an EMBL/GenBank/DDBJ whole genome shotgun (WGS) entry which is preliminary data.</text>
</comment>
<protein>
    <submittedName>
        <fullName evidence="2">Uncharacterized protein</fullName>
    </submittedName>
</protein>
<dbReference type="OrthoDB" id="7867986at2"/>
<feature type="region of interest" description="Disordered" evidence="1">
    <location>
        <begin position="1"/>
        <end position="43"/>
    </location>
</feature>
<accession>A0A844CK48</accession>
<reference evidence="2 3" key="1">
    <citation type="submission" date="2019-05" db="EMBL/GenBank/DDBJ databases">
        <title>Roseovarius bejariae sp. nov., a moderately halophylic bacterium isolated from a saline soil in Rambla Salada (Murcia).</title>
        <authorList>
            <person name="Castro D.J."/>
            <person name="Gomez-Altuve A."/>
            <person name="Reina J.C."/>
            <person name="Rodriguez M."/>
            <person name="Sampedro I."/>
            <person name="Llamas I."/>
            <person name="Martinez-Checa F."/>
        </authorList>
    </citation>
    <scope>NUCLEOTIDE SEQUENCE [LARGE SCALE GENOMIC DNA]</scope>
    <source>
        <strain evidence="2 3">A21</strain>
    </source>
</reference>
<dbReference type="AlphaFoldDB" id="A0A844CK48"/>
<evidence type="ECO:0000313" key="3">
    <source>
        <dbReference type="Proteomes" id="UP000564704"/>
    </source>
</evidence>
<organism evidence="2 3">
    <name type="scientific">Roseovarius bejariae</name>
    <dbReference type="NCBI Taxonomy" id="2576383"/>
    <lineage>
        <taxon>Bacteria</taxon>
        <taxon>Pseudomonadati</taxon>
        <taxon>Pseudomonadota</taxon>
        <taxon>Alphaproteobacteria</taxon>
        <taxon>Rhodobacterales</taxon>
        <taxon>Roseobacteraceae</taxon>
        <taxon>Roseovarius</taxon>
    </lineage>
</organism>
<evidence type="ECO:0000256" key="1">
    <source>
        <dbReference type="SAM" id="MobiDB-lite"/>
    </source>
</evidence>
<dbReference type="EMBL" id="SZWE01000001">
    <property type="protein sequence ID" value="MRU15701.1"/>
    <property type="molecule type" value="Genomic_DNA"/>
</dbReference>
<evidence type="ECO:0000313" key="2">
    <source>
        <dbReference type="EMBL" id="MRU15701.1"/>
    </source>
</evidence>
<gene>
    <name evidence="2" type="ORF">FDP25_09700</name>
</gene>
<sequence>MTDDVLTARNRANAQNSTGPKTEAGKTKVAGNARRHGATSRPDPDQVATWLAIILDRPELTSRDLLPEDDAGYRALALAEAEVRFIMALQALQEFEAGCAASDEITQDLREVGQGIMQELIDDGGTKREVRSGTALMDHILQHEAQETHSGGKRHRLLKRYLAEAKAQRRKALAAWLAVAA</sequence>
<feature type="compositionally biased region" description="Polar residues" evidence="1">
    <location>
        <begin position="10"/>
        <end position="20"/>
    </location>
</feature>
<dbReference type="RefSeq" id="WP_154151200.1">
    <property type="nucleotide sequence ID" value="NZ_SZWE01000001.1"/>
</dbReference>